<keyword evidence="3" id="KW-1185">Reference proteome</keyword>
<protein>
    <submittedName>
        <fullName evidence="2">SUMF1/EgtB/PvdO family nonheme iron enzyme</fullName>
    </submittedName>
</protein>
<gene>
    <name evidence="2" type="ORF">JIN83_02580</name>
</gene>
<dbReference type="AlphaFoldDB" id="A0AAE2S920"/>
<comment type="caution">
    <text evidence="2">The sequence shown here is derived from an EMBL/GenBank/DDBJ whole genome shotgun (WGS) entry which is preliminary data.</text>
</comment>
<dbReference type="InterPro" id="IPR051043">
    <property type="entry name" value="Sulfatase_Mod_Factor_Kinase"/>
</dbReference>
<evidence type="ECO:0000259" key="1">
    <source>
        <dbReference type="Pfam" id="PF03781"/>
    </source>
</evidence>
<dbReference type="SUPFAM" id="SSF56436">
    <property type="entry name" value="C-type lectin-like"/>
    <property type="match status" value="1"/>
</dbReference>
<dbReference type="GO" id="GO:0120147">
    <property type="term" value="F:formylglycine-generating oxidase activity"/>
    <property type="evidence" value="ECO:0007669"/>
    <property type="project" value="TreeGrafter"/>
</dbReference>
<organism evidence="2 3">
    <name type="scientific">Oceaniferula flava</name>
    <dbReference type="NCBI Taxonomy" id="2800421"/>
    <lineage>
        <taxon>Bacteria</taxon>
        <taxon>Pseudomonadati</taxon>
        <taxon>Verrucomicrobiota</taxon>
        <taxon>Verrucomicrobiia</taxon>
        <taxon>Verrucomicrobiales</taxon>
        <taxon>Verrucomicrobiaceae</taxon>
        <taxon>Oceaniferula</taxon>
    </lineage>
</organism>
<reference evidence="2" key="1">
    <citation type="submission" date="2021-01" db="EMBL/GenBank/DDBJ databases">
        <title>Modified the classification status of verrucomicrobia.</title>
        <authorList>
            <person name="Feng X."/>
        </authorList>
    </citation>
    <scope>NUCLEOTIDE SEQUENCE</scope>
    <source>
        <strain evidence="2">5K15</strain>
    </source>
</reference>
<evidence type="ECO:0000313" key="2">
    <source>
        <dbReference type="EMBL" id="MBK1853833.1"/>
    </source>
</evidence>
<dbReference type="InterPro" id="IPR005532">
    <property type="entry name" value="SUMF_dom"/>
</dbReference>
<accession>A0AAE2S920</accession>
<sequence length="377" mass="43075">MISSINPHRAILAITALTAFDLCAEGPAAAKPAADVKPAMAKNGFDKEQMRLAKIIHKRIVDYKQIKNQTNGNKPQPFESYTETLKTGAQFKMLPVQGGSFTWQGKELGDKLEVTLSPFWMGKTEVTWEEYEPFMLSQIPRQKDGQVLDFMREQIENDIDFLARPTPPYHPMTYGMKRDGHPAISMTQHAANKYCQWLSYQTGHFYRLPTEAEWEYAARAGTNTKYSWGDSEADADQYAWFGGDNASHYQKPAQKKPNAWGFYDMHGNVLEWTLDQCVPNRKEYFGKGQVRNPWIKATKPYPHVTKGGHWKMPLKEISSAGRTPSDANWKLSDPQDPKSLWYHTNAPWLGFRVVRPAEIPTAEAMYHYWNSGVEADE</sequence>
<proteinExistence type="predicted"/>
<dbReference type="PANTHER" id="PTHR23150:SF19">
    <property type="entry name" value="FORMYLGLYCINE-GENERATING ENZYME"/>
    <property type="match status" value="1"/>
</dbReference>
<dbReference type="PANTHER" id="PTHR23150">
    <property type="entry name" value="SULFATASE MODIFYING FACTOR 1, 2"/>
    <property type="match status" value="1"/>
</dbReference>
<dbReference type="Pfam" id="PF03781">
    <property type="entry name" value="FGE-sulfatase"/>
    <property type="match status" value="1"/>
</dbReference>
<dbReference type="InterPro" id="IPR016187">
    <property type="entry name" value="CTDL_fold"/>
</dbReference>
<dbReference type="RefSeq" id="WP_309488434.1">
    <property type="nucleotide sequence ID" value="NZ_JAENIG010000001.1"/>
</dbReference>
<dbReference type="EMBL" id="JAENIG010000001">
    <property type="protein sequence ID" value="MBK1853833.1"/>
    <property type="molecule type" value="Genomic_DNA"/>
</dbReference>
<dbReference type="InterPro" id="IPR042095">
    <property type="entry name" value="SUMF_sf"/>
</dbReference>
<name>A0AAE2S920_9BACT</name>
<evidence type="ECO:0000313" key="3">
    <source>
        <dbReference type="Proteomes" id="UP000634206"/>
    </source>
</evidence>
<feature type="domain" description="Sulfatase-modifying factor enzyme-like" evidence="1">
    <location>
        <begin position="92"/>
        <end position="355"/>
    </location>
</feature>
<dbReference type="Gene3D" id="3.90.1580.10">
    <property type="entry name" value="paralog of FGE (formylglycine-generating enzyme)"/>
    <property type="match status" value="1"/>
</dbReference>
<dbReference type="Proteomes" id="UP000634206">
    <property type="component" value="Unassembled WGS sequence"/>
</dbReference>